<organism evidence="1 2">
    <name type="scientific">Nocardia higoensis</name>
    <dbReference type="NCBI Taxonomy" id="228599"/>
    <lineage>
        <taxon>Bacteria</taxon>
        <taxon>Bacillati</taxon>
        <taxon>Actinomycetota</taxon>
        <taxon>Actinomycetes</taxon>
        <taxon>Mycobacteriales</taxon>
        <taxon>Nocardiaceae</taxon>
        <taxon>Nocardia</taxon>
    </lineage>
</organism>
<keyword evidence="2" id="KW-1185">Reference proteome</keyword>
<reference evidence="1 2" key="1">
    <citation type="submission" date="2020-10" db="EMBL/GenBank/DDBJ databases">
        <title>Identification of Nocardia species via Next-generation sequencing and recognition of intraspecies genetic diversity.</title>
        <authorList>
            <person name="Li P."/>
            <person name="Li P."/>
            <person name="Lu B."/>
        </authorList>
    </citation>
    <scope>NUCLEOTIDE SEQUENCE [LARGE SCALE GENOMIC DNA]</scope>
    <source>
        <strain evidence="1 2">BJ06-0143</strain>
    </source>
</reference>
<sequence length="373" mass="40748">MDRRQSAAEAAVHAAQQIFPRQDHARAWEPVRARCYAAADTYLSWSQELEAAERDNTWLPMGQARTDSVLAQLADASAGIDAFYRPRQAALEEAVDLVRMVPRLAEQVKADAARVRAQAAASEFAGYPSVRQRSGALDEAMLTLEALDSGAEAGRVREAANRVQAQVKELSEALAQAPFRQTAATNAVASVTTRLDAVRTRARGLAPAYSALLREFHAASSADLANNERESQRAIDAAADALARARAALRENDPETALELTSTARGGLGEAEQLIDSVTARLAMLRSVRDDPAEKVKDVRFRLRDAQMLAVSRDLVSEWGSVLDAQAERIDRISATLSGRHPDYWAYVTELDAVTEFIAGVVERMRRQAGRPR</sequence>
<evidence type="ECO:0000313" key="2">
    <source>
        <dbReference type="Proteomes" id="UP000707731"/>
    </source>
</evidence>
<dbReference type="EMBL" id="JADLQN010000003">
    <property type="protein sequence ID" value="MBF6356646.1"/>
    <property type="molecule type" value="Genomic_DNA"/>
</dbReference>
<proteinExistence type="predicted"/>
<evidence type="ECO:0000313" key="1">
    <source>
        <dbReference type="EMBL" id="MBF6356646.1"/>
    </source>
</evidence>
<protein>
    <submittedName>
        <fullName evidence="1">Uncharacterized protein</fullName>
    </submittedName>
</protein>
<comment type="caution">
    <text evidence="1">The sequence shown here is derived from an EMBL/GenBank/DDBJ whole genome shotgun (WGS) entry which is preliminary data.</text>
</comment>
<accession>A0ABS0DDU8</accession>
<dbReference type="Proteomes" id="UP000707731">
    <property type="component" value="Unassembled WGS sequence"/>
</dbReference>
<name>A0ABS0DDU8_9NOCA</name>
<gene>
    <name evidence="1" type="ORF">IU449_19200</name>
</gene>